<keyword evidence="3" id="KW-1185">Reference proteome</keyword>
<feature type="transmembrane region" description="Helical" evidence="1">
    <location>
        <begin position="69"/>
        <end position="96"/>
    </location>
</feature>
<organism evidence="2 3">
    <name type="scientific">Alcanivorax profundi</name>
    <dbReference type="NCBI Taxonomy" id="2338368"/>
    <lineage>
        <taxon>Bacteria</taxon>
        <taxon>Pseudomonadati</taxon>
        <taxon>Pseudomonadota</taxon>
        <taxon>Gammaproteobacteria</taxon>
        <taxon>Oceanospirillales</taxon>
        <taxon>Alcanivoracaceae</taxon>
        <taxon>Alcanivorax</taxon>
    </lineage>
</organism>
<reference evidence="2 3" key="1">
    <citation type="submission" date="2018-09" db="EMBL/GenBank/DDBJ databases">
        <title>Alcanivorax profundi sp. nov., isolated from 1000 m-depth seawater of the Mariana Trench.</title>
        <authorList>
            <person name="Liu J."/>
        </authorList>
    </citation>
    <scope>NUCLEOTIDE SEQUENCE [LARGE SCALE GENOMIC DNA]</scope>
    <source>
        <strain evidence="2 3">MTEO17</strain>
    </source>
</reference>
<feature type="transmembrane region" description="Helical" evidence="1">
    <location>
        <begin position="148"/>
        <end position="166"/>
    </location>
</feature>
<dbReference type="Proteomes" id="UP000283734">
    <property type="component" value="Unassembled WGS sequence"/>
</dbReference>
<dbReference type="AlphaFoldDB" id="A0A418Y316"/>
<evidence type="ECO:0000313" key="3">
    <source>
        <dbReference type="Proteomes" id="UP000283734"/>
    </source>
</evidence>
<dbReference type="EMBL" id="QYYA01000001">
    <property type="protein sequence ID" value="RJG19903.1"/>
    <property type="molecule type" value="Genomic_DNA"/>
</dbReference>
<dbReference type="PANTHER" id="PTHR34980">
    <property type="entry name" value="INNER MEMBRANE PROTEIN-RELATED-RELATED"/>
    <property type="match status" value="1"/>
</dbReference>
<comment type="caution">
    <text evidence="2">The sequence shown here is derived from an EMBL/GenBank/DDBJ whole genome shotgun (WGS) entry which is preliminary data.</text>
</comment>
<keyword evidence="1" id="KW-1133">Transmembrane helix</keyword>
<dbReference type="InterPro" id="IPR008523">
    <property type="entry name" value="DUF805"/>
</dbReference>
<protein>
    <submittedName>
        <fullName evidence="2">DUF805 domain-containing protein</fullName>
    </submittedName>
</protein>
<accession>A0A418Y316</accession>
<keyword evidence="1" id="KW-0812">Transmembrane</keyword>
<keyword evidence="1" id="KW-0472">Membrane</keyword>
<evidence type="ECO:0000256" key="1">
    <source>
        <dbReference type="SAM" id="Phobius"/>
    </source>
</evidence>
<evidence type="ECO:0000313" key="2">
    <source>
        <dbReference type="EMBL" id="RJG19903.1"/>
    </source>
</evidence>
<dbReference type="GO" id="GO:0005886">
    <property type="term" value="C:plasma membrane"/>
    <property type="evidence" value="ECO:0007669"/>
    <property type="project" value="TreeGrafter"/>
</dbReference>
<name>A0A418Y316_9GAMM</name>
<dbReference type="OrthoDB" id="9812349at2"/>
<gene>
    <name evidence="2" type="ORF">D4A39_03420</name>
</gene>
<feature type="transmembrane region" description="Helical" evidence="1">
    <location>
        <begin position="108"/>
        <end position="128"/>
    </location>
</feature>
<proteinExistence type="predicted"/>
<dbReference type="Pfam" id="PF05656">
    <property type="entry name" value="DUF805"/>
    <property type="match status" value="1"/>
</dbReference>
<sequence>MNQPYAAPGADVAVTGNETYQPKFLSLSGRIGRMRYFVYGTGLTFLFYGVLGIAAAIMIPGFASGGEAAAGAGAMILGLVAFVGMIAVMVFAWGFMVRRLNDINASGWLSLLMLLPLVNFVLALILLFKKGSDGGNNYGAAPVDNSGAVKALFAVLLVLLIGYFAVVMPMSFAAYNDYLQQAQSAQFEYPDY</sequence>
<feature type="transmembrane region" description="Helical" evidence="1">
    <location>
        <begin position="36"/>
        <end position="63"/>
    </location>
</feature>